<feature type="compositionally biased region" description="Low complexity" evidence="3">
    <location>
        <begin position="1"/>
        <end position="31"/>
    </location>
</feature>
<dbReference type="Gene3D" id="3.90.226.10">
    <property type="entry name" value="2-enoyl-CoA Hydratase, Chain A, domain 1"/>
    <property type="match status" value="1"/>
</dbReference>
<comment type="similarity">
    <text evidence="1 2">Belongs to the enoyl-CoA hydratase/isomerase family.</text>
</comment>
<feature type="region of interest" description="Disordered" evidence="3">
    <location>
        <begin position="1"/>
        <end position="42"/>
    </location>
</feature>
<name>A0A1I7MN47_9MICC</name>
<dbReference type="PANTHER" id="PTHR43149">
    <property type="entry name" value="ENOYL-COA HYDRATASE"/>
    <property type="match status" value="1"/>
</dbReference>
<organism evidence="4 5">
    <name type="scientific">Micrococcus terreus</name>
    <dbReference type="NCBI Taxonomy" id="574650"/>
    <lineage>
        <taxon>Bacteria</taxon>
        <taxon>Bacillati</taxon>
        <taxon>Actinomycetota</taxon>
        <taxon>Actinomycetes</taxon>
        <taxon>Micrococcales</taxon>
        <taxon>Micrococcaceae</taxon>
        <taxon>Micrococcus</taxon>
    </lineage>
</organism>
<reference evidence="4 5" key="1">
    <citation type="submission" date="2016-10" db="EMBL/GenBank/DDBJ databases">
        <authorList>
            <person name="de Groot N.N."/>
        </authorList>
    </citation>
    <scope>NUCLEOTIDE SEQUENCE [LARGE SCALE GENOMIC DNA]</scope>
    <source>
        <strain evidence="4 5">CGMCC 1.7054</strain>
    </source>
</reference>
<sequence length="293" mass="31070">MTSSSVSPSPSSASASDGSLPSAAPADTAARPPSPAAPLHPSAQPLVTCQTVGLIAHVRLSRPEKLNALTLPMLDELIQVARQIRRDPGIRAVVLSGHGDAFCAGMDLKSALRTPGGVATRFLPRPWTGTNVFQEACWVWRRLSVPVIAAVHGHCLGGGLQLALGADLRVTAPDATWSVRETHWGLVPDMSGMRTLTELLPLDVAKDLTLTARMVSGTEAERIGLATRVSDDPVATAVELAQEIIQHDRQAVSHAKRLLDRAATASARATFARERLAQLTLLARLNRTGLPGR</sequence>
<dbReference type="InterPro" id="IPR029045">
    <property type="entry name" value="ClpP/crotonase-like_dom_sf"/>
</dbReference>
<proteinExistence type="inferred from homology"/>
<dbReference type="Pfam" id="PF00378">
    <property type="entry name" value="ECH_1"/>
    <property type="match status" value="1"/>
</dbReference>
<dbReference type="GO" id="GO:0016853">
    <property type="term" value="F:isomerase activity"/>
    <property type="evidence" value="ECO:0007669"/>
    <property type="project" value="InterPro"/>
</dbReference>
<dbReference type="CDD" id="cd06558">
    <property type="entry name" value="crotonase-like"/>
    <property type="match status" value="1"/>
</dbReference>
<evidence type="ECO:0000313" key="5">
    <source>
        <dbReference type="Proteomes" id="UP000198881"/>
    </source>
</evidence>
<dbReference type="SUPFAM" id="SSF52096">
    <property type="entry name" value="ClpP/crotonase"/>
    <property type="match status" value="1"/>
</dbReference>
<gene>
    <name evidence="4" type="ORF">SAMN04487966_106175</name>
</gene>
<accession>A0A1I7MN47</accession>
<dbReference type="NCBIfam" id="NF005699">
    <property type="entry name" value="PRK07509.1"/>
    <property type="match status" value="1"/>
</dbReference>
<dbReference type="EMBL" id="FPCG01000006">
    <property type="protein sequence ID" value="SFV23340.1"/>
    <property type="molecule type" value="Genomic_DNA"/>
</dbReference>
<dbReference type="InterPro" id="IPR045002">
    <property type="entry name" value="Ech1-like"/>
</dbReference>
<dbReference type="OrthoDB" id="9777711at2"/>
<evidence type="ECO:0000256" key="3">
    <source>
        <dbReference type="SAM" id="MobiDB-lite"/>
    </source>
</evidence>
<dbReference type="AlphaFoldDB" id="A0A1I7MN47"/>
<protein>
    <submittedName>
        <fullName evidence="4">Enoyl-CoA hydratase/carnithine racemase</fullName>
    </submittedName>
</protein>
<evidence type="ECO:0000256" key="1">
    <source>
        <dbReference type="ARBA" id="ARBA00005254"/>
    </source>
</evidence>
<evidence type="ECO:0000256" key="2">
    <source>
        <dbReference type="RuleBase" id="RU003707"/>
    </source>
</evidence>
<dbReference type="PROSITE" id="PS00166">
    <property type="entry name" value="ENOYL_COA_HYDRATASE"/>
    <property type="match status" value="1"/>
</dbReference>
<dbReference type="STRING" id="574650.SAMN04487966_106175"/>
<dbReference type="InterPro" id="IPR018376">
    <property type="entry name" value="Enoyl-CoA_hyd/isom_CS"/>
</dbReference>
<keyword evidence="5" id="KW-1185">Reference proteome</keyword>
<dbReference type="PANTHER" id="PTHR43149:SF1">
    <property type="entry name" value="DELTA(3,5)-DELTA(2,4)-DIENOYL-COA ISOMERASE, MITOCHONDRIAL"/>
    <property type="match status" value="1"/>
</dbReference>
<dbReference type="RefSeq" id="WP_091697474.1">
    <property type="nucleotide sequence ID" value="NZ_FPCG01000006.1"/>
</dbReference>
<dbReference type="InterPro" id="IPR001753">
    <property type="entry name" value="Enoyl-CoA_hydra/iso"/>
</dbReference>
<evidence type="ECO:0000313" key="4">
    <source>
        <dbReference type="EMBL" id="SFV23340.1"/>
    </source>
</evidence>
<dbReference type="Proteomes" id="UP000198881">
    <property type="component" value="Unassembled WGS sequence"/>
</dbReference>